<evidence type="ECO:0000313" key="1">
    <source>
        <dbReference type="EMBL" id="CBI11308.1"/>
    </source>
</evidence>
<accession>E6QVN5</accession>
<gene>
    <name evidence="1" type="ORF">CARN7_2126</name>
</gene>
<organism evidence="1">
    <name type="scientific">mine drainage metagenome</name>
    <dbReference type="NCBI Taxonomy" id="410659"/>
    <lineage>
        <taxon>unclassified sequences</taxon>
        <taxon>metagenomes</taxon>
        <taxon>ecological metagenomes</taxon>
    </lineage>
</organism>
<protein>
    <submittedName>
        <fullName evidence="1">Uncharacterized protein</fullName>
    </submittedName>
</protein>
<sequence>MGLPELGQYQVVVLD</sequence>
<proteinExistence type="predicted"/>
<reference evidence="1" key="1">
    <citation type="submission" date="2009-10" db="EMBL/GenBank/DDBJ databases">
        <title>Diversity of trophic interactions inside an arsenic-rich microbial ecosystem.</title>
        <authorList>
            <person name="Bertin P.N."/>
            <person name="Heinrich-Salmeron A."/>
            <person name="Pelletier E."/>
            <person name="Goulhen-Chollet F."/>
            <person name="Arsene-Ploetze F."/>
            <person name="Gallien S."/>
            <person name="Calteau A."/>
            <person name="Vallenet D."/>
            <person name="Casiot C."/>
            <person name="Chane-Woon-Ming B."/>
            <person name="Giloteaux L."/>
            <person name="Barakat M."/>
            <person name="Bonnefoy V."/>
            <person name="Bruneel O."/>
            <person name="Chandler M."/>
            <person name="Cleiss J."/>
            <person name="Duran R."/>
            <person name="Elbaz-Poulichet F."/>
            <person name="Fonknechten N."/>
            <person name="Lauga B."/>
            <person name="Mornico D."/>
            <person name="Ortet P."/>
            <person name="Schaeffer C."/>
            <person name="Siguier P."/>
            <person name="Alexander Thil Smith A."/>
            <person name="Van Dorsselaer A."/>
            <person name="Weissenbach J."/>
            <person name="Medigue C."/>
            <person name="Le Paslier D."/>
        </authorList>
    </citation>
    <scope>NUCLEOTIDE SEQUENCE</scope>
</reference>
<name>E6QVN5_9ZZZZ</name>
<dbReference type="EMBL" id="CABR01000133">
    <property type="protein sequence ID" value="CBI11308.1"/>
    <property type="molecule type" value="Genomic_DNA"/>
</dbReference>
<comment type="caution">
    <text evidence="1">The sequence shown here is derived from an EMBL/GenBank/DDBJ whole genome shotgun (WGS) entry which is preliminary data.</text>
</comment>